<dbReference type="SMART" id="SM00252">
    <property type="entry name" value="SH2"/>
    <property type="match status" value="1"/>
</dbReference>
<evidence type="ECO:0000256" key="11">
    <source>
        <dbReference type="ARBA" id="ARBA00023123"/>
    </source>
</evidence>
<dbReference type="Gene3D" id="3.40.850.10">
    <property type="entry name" value="Kinesin motor domain"/>
    <property type="match status" value="1"/>
</dbReference>
<evidence type="ECO:0000256" key="13">
    <source>
        <dbReference type="ARBA" id="ARBA00023212"/>
    </source>
</evidence>
<dbReference type="PRINTS" id="PR00193">
    <property type="entry name" value="MYOSINHEAVY"/>
</dbReference>
<dbReference type="Gene3D" id="1.20.5.4820">
    <property type="match status" value="1"/>
</dbReference>
<evidence type="ECO:0000313" key="22">
    <source>
        <dbReference type="EMBL" id="RMX42705.1"/>
    </source>
</evidence>
<dbReference type="GO" id="GO:0000146">
    <property type="term" value="F:microfilament motor activity"/>
    <property type="evidence" value="ECO:0007669"/>
    <property type="project" value="TreeGrafter"/>
</dbReference>
<dbReference type="GO" id="GO:0004674">
    <property type="term" value="F:protein serine/threonine kinase activity"/>
    <property type="evidence" value="ECO:0007669"/>
    <property type="project" value="UniProtKB-KW"/>
</dbReference>
<evidence type="ECO:0000256" key="17">
    <source>
        <dbReference type="PROSITE-ProRule" id="PRU00191"/>
    </source>
</evidence>
<proteinExistence type="inferred from homology"/>
<keyword evidence="9" id="KW-0418">Kinase</keyword>
<dbReference type="GO" id="GO:0005524">
    <property type="term" value="F:ATP binding"/>
    <property type="evidence" value="ECO:0007669"/>
    <property type="project" value="UniProtKB-UniRule"/>
</dbReference>
<evidence type="ECO:0000259" key="21">
    <source>
        <dbReference type="PROSITE" id="PS51456"/>
    </source>
</evidence>
<dbReference type="OrthoDB" id="6108017at2759"/>
<evidence type="ECO:0000256" key="12">
    <source>
        <dbReference type="ARBA" id="ARBA00023175"/>
    </source>
</evidence>
<dbReference type="Gene3D" id="1.20.58.530">
    <property type="match status" value="1"/>
</dbReference>
<dbReference type="PRINTS" id="PR00401">
    <property type="entry name" value="SH2DOMAIN"/>
</dbReference>
<dbReference type="EC" id="2.7.11.1" evidence="3"/>
<evidence type="ECO:0000256" key="14">
    <source>
        <dbReference type="ARBA" id="ARBA00023273"/>
    </source>
</evidence>
<protein>
    <recommendedName>
        <fullName evidence="3">non-specific serine/threonine protein kinase</fullName>
        <ecNumber evidence="3">2.7.11.1</ecNumber>
    </recommendedName>
</protein>
<evidence type="ECO:0000256" key="15">
    <source>
        <dbReference type="ARBA" id="ARBA00047899"/>
    </source>
</evidence>
<comment type="catalytic activity">
    <reaction evidence="16">
        <text>L-seryl-[protein] + ATP = O-phospho-L-seryl-[protein] + ADP + H(+)</text>
        <dbReference type="Rhea" id="RHEA:17989"/>
        <dbReference type="Rhea" id="RHEA-COMP:9863"/>
        <dbReference type="Rhea" id="RHEA-COMP:11604"/>
        <dbReference type="ChEBI" id="CHEBI:15378"/>
        <dbReference type="ChEBI" id="CHEBI:29999"/>
        <dbReference type="ChEBI" id="CHEBI:30616"/>
        <dbReference type="ChEBI" id="CHEBI:83421"/>
        <dbReference type="ChEBI" id="CHEBI:456216"/>
        <dbReference type="EC" id="2.7.11.1"/>
    </reaction>
</comment>
<evidence type="ECO:0000256" key="8">
    <source>
        <dbReference type="ARBA" id="ARBA00022741"/>
    </source>
</evidence>
<feature type="region of interest" description="Disordered" evidence="19">
    <location>
        <begin position="1046"/>
        <end position="1092"/>
    </location>
</feature>
<dbReference type="Gene3D" id="1.10.10.820">
    <property type="match status" value="1"/>
</dbReference>
<feature type="domain" description="Myosin motor" evidence="21">
    <location>
        <begin position="7"/>
        <end position="739"/>
    </location>
</feature>
<comment type="subcellular location">
    <subcellularLocation>
        <location evidence="2">Cell projection</location>
    </subcellularLocation>
    <subcellularLocation>
        <location evidence="1">Cytoplasm</location>
        <location evidence="1">Cytoskeleton</location>
    </subcellularLocation>
</comment>
<dbReference type="InterPro" id="IPR000980">
    <property type="entry name" value="SH2"/>
</dbReference>
<gene>
    <name evidence="22" type="ORF">pdam_00021403</name>
</gene>
<dbReference type="InterPro" id="IPR000048">
    <property type="entry name" value="IQ_motif_EF-hand-BS"/>
</dbReference>
<dbReference type="Gene3D" id="1.20.120.720">
    <property type="entry name" value="Myosin VI head, motor domain, U50 subdomain"/>
    <property type="match status" value="1"/>
</dbReference>
<dbReference type="Pfam" id="PF00063">
    <property type="entry name" value="Myosin_head"/>
    <property type="match status" value="2"/>
</dbReference>
<keyword evidence="6" id="KW-0808">Transferase</keyword>
<keyword evidence="14" id="KW-0966">Cell projection</keyword>
<keyword evidence="5" id="KW-0723">Serine/threonine-protein kinase</keyword>
<dbReference type="SUPFAM" id="SSF55550">
    <property type="entry name" value="SH2 domain"/>
    <property type="match status" value="1"/>
</dbReference>
<dbReference type="Pfam" id="PF00612">
    <property type="entry name" value="IQ"/>
    <property type="match status" value="1"/>
</dbReference>
<dbReference type="InterPro" id="IPR027417">
    <property type="entry name" value="P-loop_NTPase"/>
</dbReference>
<accession>A0A3M6TMQ3</accession>
<keyword evidence="11 18" id="KW-0518">Myosin</keyword>
<dbReference type="PANTHER" id="PTHR46256:SF5">
    <property type="entry name" value="MYOSIN-IIIB-LIKE"/>
    <property type="match status" value="1"/>
</dbReference>
<evidence type="ECO:0000256" key="16">
    <source>
        <dbReference type="ARBA" id="ARBA00048679"/>
    </source>
</evidence>
<dbReference type="Gene3D" id="3.30.505.10">
    <property type="entry name" value="SH2 domain"/>
    <property type="match status" value="1"/>
</dbReference>
<keyword evidence="13" id="KW-0206">Cytoskeleton</keyword>
<dbReference type="SUPFAM" id="SSF52540">
    <property type="entry name" value="P-loop containing nucleoside triphosphate hydrolases"/>
    <property type="match status" value="1"/>
</dbReference>
<comment type="similarity">
    <text evidence="18">Belongs to the TRAFAC class myosin-kinesin ATPase superfamily. Myosin family.</text>
</comment>
<evidence type="ECO:0000256" key="10">
    <source>
        <dbReference type="ARBA" id="ARBA00022840"/>
    </source>
</evidence>
<dbReference type="Pfam" id="PF00017">
    <property type="entry name" value="SH2"/>
    <property type="match status" value="1"/>
</dbReference>
<dbReference type="PROSITE" id="PS51456">
    <property type="entry name" value="MYOSIN_MOTOR"/>
    <property type="match status" value="1"/>
</dbReference>
<comment type="caution">
    <text evidence="22">The sequence shown here is derived from an EMBL/GenBank/DDBJ whole genome shotgun (WGS) entry which is preliminary data.</text>
</comment>
<sequence>MDDRKRGGTDDLATLSELNEEIILHELRARYSQDVIYTYVGDILIALNPFKPLEIYHKSTAETYKMAQKSSQPPHIFAIANSAYQAMLGVGGASPNSQCCVISGESGAGKTESAKLLISQLVELSRGTSQLEQQILQVNPLLEAFGNAQTLMNDNSSRFGKYIQLKFQQGMVIGAKISEYLLEKSRVVRQSRGEENFHIFYYLFAGLSADEHSKYGLTRPDKYRYLCDGTASLKKVKKNKMMFNELLNAMDMVGFLDEEQEDLFTVLGGVLNMGNIAFEMDENEGAIVKDAHGPLKMAAFRAFALLIPRQKLLGVDTEKLAEVLTSTSTTTRGSVIKRRLKDHQAMDVRDATSKAMYGRLFGWIVNKVNQLLAPPLASRGEEVTEIGILDIFGFEHFEKNSFEQACINLANEQLQFFFNQHIFLWEQEEYKKEGIDWTSVTFADNKPVLAKFKSWHILNPRLALVLFGMMQISLDLFLNKPIGVLALLDEESHFPQSTDHSFVEKLRQNCGKSNVFIKSRQSNTNLFGICHYAGKVEYDATGFLEKNRDTLPPGVMNMLRRSDNSLITTIFSGTVTRTGTLALQGRVSKGNVVRRTKRLSKARQGMPATKKPTVGAQFKTSLGILMERMTAASPHFIRCIKPNHDKISDSFDLKYVREQLAYTGVLETTRIRREGFALRISFADFIDRYKLVLYTTNLPKTESNCRQILKKSNLHGWQIGQTKVFLKYWHADKLADQLLKAQEAVITIQKVVRGFVARRKYKRLREEAMMNSRKTATLLQLSITCGNKLYHKQEELMQQDNKEKEEILRKRTMNYIALNFPPPPPEEDEDYFPPPPPDALGLPPKQSHGSLDEIEIDDEFLTEDMEDEEDVFIGQPHPIKGAFGGVVNKAAYVPHILSTGAVQWFQETQAPKGVVQDESGGFSVWFHGIISRRESERLLSNKPVGCFLIRVSESRFGYTLSYRVKSRCKHYMIDQTRSGKFLIVGMQRVYKSLKEMVNIHKREPINSEGDVLIEPCGQESEEEADYVELINVLEEKKYVALRDVNRNKNNNNDDDDAPPPLPPKSPKSPKPKEETLPPPIPARNYQVRSGEPASRISLPLRYERRNPRDSCCRESCQEVWPLHASRTFASLATRNLGFRLGS</sequence>
<feature type="compositionally biased region" description="Pro residues" evidence="19">
    <location>
        <begin position="1058"/>
        <end position="1068"/>
    </location>
</feature>
<dbReference type="SMART" id="SM00242">
    <property type="entry name" value="MYSc"/>
    <property type="match status" value="1"/>
</dbReference>
<dbReference type="Proteomes" id="UP000275408">
    <property type="component" value="Unassembled WGS sequence"/>
</dbReference>
<evidence type="ECO:0000256" key="9">
    <source>
        <dbReference type="ARBA" id="ARBA00022777"/>
    </source>
</evidence>
<reference evidence="22 23" key="1">
    <citation type="journal article" date="2018" name="Sci. Rep.">
        <title>Comparative analysis of the Pocillopora damicornis genome highlights role of immune system in coral evolution.</title>
        <authorList>
            <person name="Cunning R."/>
            <person name="Bay R.A."/>
            <person name="Gillette P."/>
            <person name="Baker A.C."/>
            <person name="Traylor-Knowles N."/>
        </authorList>
    </citation>
    <scope>NUCLEOTIDE SEQUENCE [LARGE SCALE GENOMIC DNA]</scope>
    <source>
        <strain evidence="22">RSMAS</strain>
        <tissue evidence="22">Whole animal</tissue>
    </source>
</reference>
<evidence type="ECO:0000256" key="4">
    <source>
        <dbReference type="ARBA" id="ARBA00022490"/>
    </source>
</evidence>
<keyword evidence="7" id="KW-0677">Repeat</keyword>
<dbReference type="InterPro" id="IPR036860">
    <property type="entry name" value="SH2_dom_sf"/>
</dbReference>
<evidence type="ECO:0000313" key="23">
    <source>
        <dbReference type="Proteomes" id="UP000275408"/>
    </source>
</evidence>
<dbReference type="PANTHER" id="PTHR46256">
    <property type="entry name" value="AGAP011099-PA"/>
    <property type="match status" value="1"/>
</dbReference>
<dbReference type="InterPro" id="IPR001609">
    <property type="entry name" value="Myosin_head_motor_dom-like"/>
</dbReference>
<dbReference type="PROSITE" id="PS50096">
    <property type="entry name" value="IQ"/>
    <property type="match status" value="1"/>
</dbReference>
<dbReference type="AlphaFoldDB" id="A0A3M6TMQ3"/>
<feature type="binding site" evidence="18">
    <location>
        <begin position="104"/>
        <end position="111"/>
    </location>
    <ligand>
        <name>ATP</name>
        <dbReference type="ChEBI" id="CHEBI:30616"/>
    </ligand>
</feature>
<feature type="domain" description="SH2" evidence="20">
    <location>
        <begin position="925"/>
        <end position="1016"/>
    </location>
</feature>
<evidence type="ECO:0000256" key="18">
    <source>
        <dbReference type="PROSITE-ProRule" id="PRU00782"/>
    </source>
</evidence>
<keyword evidence="17" id="KW-0727">SH2 domain</keyword>
<keyword evidence="23" id="KW-1185">Reference proteome</keyword>
<dbReference type="PROSITE" id="PS50001">
    <property type="entry name" value="SH2"/>
    <property type="match status" value="1"/>
</dbReference>
<dbReference type="GO" id="GO:0003779">
    <property type="term" value="F:actin binding"/>
    <property type="evidence" value="ECO:0007669"/>
    <property type="project" value="UniProtKB-KW"/>
</dbReference>
<evidence type="ECO:0000256" key="1">
    <source>
        <dbReference type="ARBA" id="ARBA00004245"/>
    </source>
</evidence>
<evidence type="ECO:0000259" key="20">
    <source>
        <dbReference type="PROSITE" id="PS50001"/>
    </source>
</evidence>
<comment type="catalytic activity">
    <reaction evidence="15">
        <text>L-threonyl-[protein] + ATP = O-phospho-L-threonyl-[protein] + ADP + H(+)</text>
        <dbReference type="Rhea" id="RHEA:46608"/>
        <dbReference type="Rhea" id="RHEA-COMP:11060"/>
        <dbReference type="Rhea" id="RHEA-COMP:11605"/>
        <dbReference type="ChEBI" id="CHEBI:15378"/>
        <dbReference type="ChEBI" id="CHEBI:30013"/>
        <dbReference type="ChEBI" id="CHEBI:30616"/>
        <dbReference type="ChEBI" id="CHEBI:61977"/>
        <dbReference type="ChEBI" id="CHEBI:456216"/>
        <dbReference type="EC" id="2.7.11.1"/>
    </reaction>
</comment>
<evidence type="ECO:0000256" key="19">
    <source>
        <dbReference type="SAM" id="MobiDB-lite"/>
    </source>
</evidence>
<name>A0A3M6TMQ3_POCDA</name>
<dbReference type="SMART" id="SM00015">
    <property type="entry name" value="IQ"/>
    <property type="match status" value="1"/>
</dbReference>
<dbReference type="InterPro" id="IPR052409">
    <property type="entry name" value="Myosin-III_kinase_activity"/>
</dbReference>
<evidence type="ECO:0000256" key="5">
    <source>
        <dbReference type="ARBA" id="ARBA00022527"/>
    </source>
</evidence>
<dbReference type="GO" id="GO:0042995">
    <property type="term" value="C:cell projection"/>
    <property type="evidence" value="ECO:0007669"/>
    <property type="project" value="UniProtKB-SubCell"/>
</dbReference>
<evidence type="ECO:0000256" key="2">
    <source>
        <dbReference type="ARBA" id="ARBA00004316"/>
    </source>
</evidence>
<dbReference type="STRING" id="46731.A0A3M6TMQ3"/>
<evidence type="ECO:0000256" key="3">
    <source>
        <dbReference type="ARBA" id="ARBA00012513"/>
    </source>
</evidence>
<dbReference type="EMBL" id="RCHS01003305">
    <property type="protein sequence ID" value="RMX42705.1"/>
    <property type="molecule type" value="Genomic_DNA"/>
</dbReference>
<evidence type="ECO:0000256" key="7">
    <source>
        <dbReference type="ARBA" id="ARBA00022737"/>
    </source>
</evidence>
<dbReference type="GO" id="GO:0016459">
    <property type="term" value="C:myosin complex"/>
    <property type="evidence" value="ECO:0007669"/>
    <property type="project" value="UniProtKB-KW"/>
</dbReference>
<feature type="region of interest" description="Actin-binding" evidence="18">
    <location>
        <begin position="622"/>
        <end position="644"/>
    </location>
</feature>
<evidence type="ECO:0000256" key="6">
    <source>
        <dbReference type="ARBA" id="ARBA00022679"/>
    </source>
</evidence>
<keyword evidence="10 18" id="KW-0067">ATP-binding</keyword>
<keyword evidence="8 18" id="KW-0547">Nucleotide-binding</keyword>
<keyword evidence="4" id="KW-0963">Cytoplasm</keyword>
<keyword evidence="12 18" id="KW-0505">Motor protein</keyword>
<keyword evidence="18" id="KW-0009">Actin-binding</keyword>
<organism evidence="22 23">
    <name type="scientific">Pocillopora damicornis</name>
    <name type="common">Cauliflower coral</name>
    <name type="synonym">Millepora damicornis</name>
    <dbReference type="NCBI Taxonomy" id="46731"/>
    <lineage>
        <taxon>Eukaryota</taxon>
        <taxon>Metazoa</taxon>
        <taxon>Cnidaria</taxon>
        <taxon>Anthozoa</taxon>
        <taxon>Hexacorallia</taxon>
        <taxon>Scleractinia</taxon>
        <taxon>Astrocoeniina</taxon>
        <taxon>Pocilloporidae</taxon>
        <taxon>Pocillopora</taxon>
    </lineage>
</organism>
<dbReference type="GO" id="GO:0030832">
    <property type="term" value="P:regulation of actin filament length"/>
    <property type="evidence" value="ECO:0007669"/>
    <property type="project" value="TreeGrafter"/>
</dbReference>
<dbReference type="InterPro" id="IPR036961">
    <property type="entry name" value="Kinesin_motor_dom_sf"/>
</dbReference>